<feature type="region of interest" description="Disordered" evidence="1">
    <location>
        <begin position="138"/>
        <end position="157"/>
    </location>
</feature>
<evidence type="ECO:0000313" key="3">
    <source>
        <dbReference type="Proteomes" id="UP001221898"/>
    </source>
</evidence>
<feature type="compositionally biased region" description="Basic residues" evidence="1">
    <location>
        <begin position="146"/>
        <end position="157"/>
    </location>
</feature>
<accession>A0AAD7WS26</accession>
<dbReference type="PANTHER" id="PTHR33887">
    <property type="entry name" value="PB1 DOMAIN-CONTAINING PROTEIN"/>
    <property type="match status" value="1"/>
</dbReference>
<gene>
    <name evidence="2" type="ORF">AAFF_G00288480</name>
</gene>
<protein>
    <submittedName>
        <fullName evidence="2">Uncharacterized protein</fullName>
    </submittedName>
</protein>
<reference evidence="2" key="1">
    <citation type="journal article" date="2023" name="Science">
        <title>Genome structures resolve the early diversification of teleost fishes.</title>
        <authorList>
            <person name="Parey E."/>
            <person name="Louis A."/>
            <person name="Montfort J."/>
            <person name="Bouchez O."/>
            <person name="Roques C."/>
            <person name="Iampietro C."/>
            <person name="Lluch J."/>
            <person name="Castinel A."/>
            <person name="Donnadieu C."/>
            <person name="Desvignes T."/>
            <person name="Floi Bucao C."/>
            <person name="Jouanno E."/>
            <person name="Wen M."/>
            <person name="Mejri S."/>
            <person name="Dirks R."/>
            <person name="Jansen H."/>
            <person name="Henkel C."/>
            <person name="Chen W.J."/>
            <person name="Zahm M."/>
            <person name="Cabau C."/>
            <person name="Klopp C."/>
            <person name="Thompson A.W."/>
            <person name="Robinson-Rechavi M."/>
            <person name="Braasch I."/>
            <person name="Lecointre G."/>
            <person name="Bobe J."/>
            <person name="Postlethwait J.H."/>
            <person name="Berthelot C."/>
            <person name="Roest Crollius H."/>
            <person name="Guiguen Y."/>
        </authorList>
    </citation>
    <scope>NUCLEOTIDE SEQUENCE</scope>
    <source>
        <strain evidence="2">NC1722</strain>
    </source>
</reference>
<dbReference type="EMBL" id="JAINUG010000040">
    <property type="protein sequence ID" value="KAJ8407172.1"/>
    <property type="molecule type" value="Genomic_DNA"/>
</dbReference>
<proteinExistence type="predicted"/>
<dbReference type="AlphaFoldDB" id="A0AAD7WS26"/>
<dbReference type="Proteomes" id="UP001221898">
    <property type="component" value="Unassembled WGS sequence"/>
</dbReference>
<comment type="caution">
    <text evidence="2">The sequence shown here is derived from an EMBL/GenBank/DDBJ whole genome shotgun (WGS) entry which is preliminary data.</text>
</comment>
<dbReference type="InterPro" id="IPR039471">
    <property type="entry name" value="CXorf65-like"/>
</dbReference>
<keyword evidence="3" id="KW-1185">Reference proteome</keyword>
<sequence>MFIYLKHGDNKQFLVNTNCPLILLLEHIKAKVGLSKTELVDLCDESGALKLLFLSQQPLEYARLQLTPRCSFTVCSVYRSRTDGAYVSISPLLANPDPALLETLQTQTDSLEKARLRQLRSLEKCRCQVKGRGRTVHLDTAQEKPLRKRGGRRRRRS</sequence>
<evidence type="ECO:0000313" key="2">
    <source>
        <dbReference type="EMBL" id="KAJ8407172.1"/>
    </source>
</evidence>
<name>A0AAD7WS26_9TELE</name>
<organism evidence="2 3">
    <name type="scientific">Aldrovandia affinis</name>
    <dbReference type="NCBI Taxonomy" id="143900"/>
    <lineage>
        <taxon>Eukaryota</taxon>
        <taxon>Metazoa</taxon>
        <taxon>Chordata</taxon>
        <taxon>Craniata</taxon>
        <taxon>Vertebrata</taxon>
        <taxon>Euteleostomi</taxon>
        <taxon>Actinopterygii</taxon>
        <taxon>Neopterygii</taxon>
        <taxon>Teleostei</taxon>
        <taxon>Notacanthiformes</taxon>
        <taxon>Halosauridae</taxon>
        <taxon>Aldrovandia</taxon>
    </lineage>
</organism>
<evidence type="ECO:0000256" key="1">
    <source>
        <dbReference type="SAM" id="MobiDB-lite"/>
    </source>
</evidence>
<dbReference type="Pfam" id="PF15874">
    <property type="entry name" value="Il2rg"/>
    <property type="match status" value="1"/>
</dbReference>
<dbReference type="PANTHER" id="PTHR33887:SF4">
    <property type="entry name" value="AB2-183"/>
    <property type="match status" value="1"/>
</dbReference>